<protein>
    <submittedName>
        <fullName evidence="2">LexA-binding, inner membrane-associated putative hydrolase</fullName>
    </submittedName>
</protein>
<dbReference type="Proteomes" id="UP000239485">
    <property type="component" value="Unassembled WGS sequence"/>
</dbReference>
<comment type="caution">
    <text evidence="2">The sequence shown here is derived from an EMBL/GenBank/DDBJ whole genome shotgun (WGS) entry which is preliminary data.</text>
</comment>
<evidence type="ECO:0000313" key="2">
    <source>
        <dbReference type="EMBL" id="PPK97953.1"/>
    </source>
</evidence>
<dbReference type="AlphaFoldDB" id="A0A2S6IUX3"/>
<feature type="transmembrane region" description="Helical" evidence="1">
    <location>
        <begin position="168"/>
        <end position="195"/>
    </location>
</feature>
<feature type="transmembrane region" description="Helical" evidence="1">
    <location>
        <begin position="98"/>
        <end position="125"/>
    </location>
</feature>
<keyword evidence="1" id="KW-0812">Transmembrane</keyword>
<dbReference type="GO" id="GO:0016787">
    <property type="term" value="F:hydrolase activity"/>
    <property type="evidence" value="ECO:0007669"/>
    <property type="project" value="UniProtKB-KW"/>
</dbReference>
<reference evidence="2 3" key="1">
    <citation type="submission" date="2018-02" db="EMBL/GenBank/DDBJ databases">
        <title>Genomic Encyclopedia of Archaeal and Bacterial Type Strains, Phase II (KMG-II): from individual species to whole genera.</title>
        <authorList>
            <person name="Goeker M."/>
        </authorList>
    </citation>
    <scope>NUCLEOTIDE SEQUENCE [LARGE SCALE GENOMIC DNA]</scope>
    <source>
        <strain evidence="2 3">DSM 22857</strain>
    </source>
</reference>
<dbReference type="RefSeq" id="WP_104431410.1">
    <property type="nucleotide sequence ID" value="NZ_PTJD01000002.1"/>
</dbReference>
<dbReference type="OrthoDB" id="3425909at2"/>
<gene>
    <name evidence="2" type="ORF">CLV92_102103</name>
</gene>
<dbReference type="Pfam" id="PF04307">
    <property type="entry name" value="YdjM"/>
    <property type="match status" value="1"/>
</dbReference>
<dbReference type="InterPro" id="IPR007404">
    <property type="entry name" value="YdjM-like"/>
</dbReference>
<evidence type="ECO:0000313" key="3">
    <source>
        <dbReference type="Proteomes" id="UP000239485"/>
    </source>
</evidence>
<organism evidence="2 3">
    <name type="scientific">Kineococcus xinjiangensis</name>
    <dbReference type="NCBI Taxonomy" id="512762"/>
    <lineage>
        <taxon>Bacteria</taxon>
        <taxon>Bacillati</taxon>
        <taxon>Actinomycetota</taxon>
        <taxon>Actinomycetes</taxon>
        <taxon>Kineosporiales</taxon>
        <taxon>Kineosporiaceae</taxon>
        <taxon>Kineococcus</taxon>
    </lineage>
</organism>
<keyword evidence="1" id="KW-0472">Membrane</keyword>
<feature type="transmembrane region" description="Helical" evidence="1">
    <location>
        <begin position="216"/>
        <end position="238"/>
    </location>
</feature>
<evidence type="ECO:0000256" key="1">
    <source>
        <dbReference type="SAM" id="Phobius"/>
    </source>
</evidence>
<keyword evidence="3" id="KW-1185">Reference proteome</keyword>
<dbReference type="EMBL" id="PTJD01000002">
    <property type="protein sequence ID" value="PPK97953.1"/>
    <property type="molecule type" value="Genomic_DNA"/>
</dbReference>
<sequence length="242" mass="25450">MLGHSHATTGLAAGAALLPLAPVAGTAEQLAWVAAWGGFALLPDLDQGGLHWRRALPRLSGSTVATMWGPVTTGLSSGVARLARGHRQGTHDVLLAPLVFGAVTALASLWQPTAIAALALALGMALRACHVVIPGRLETTVVGNAVLSWGGAWWLTTRELGDVRWLPLAVAGGVVVHILGDWLTRGGVPVPFTWLRRRRRRVSLDLFRTGSPVEHYLIVPVAGFAALALVALHTGLWARITG</sequence>
<accession>A0A2S6IUX3</accession>
<name>A0A2S6IUX3_9ACTN</name>
<keyword evidence="1" id="KW-1133">Transmembrane helix</keyword>
<proteinExistence type="predicted"/>
<keyword evidence="2" id="KW-0378">Hydrolase</keyword>